<keyword evidence="2" id="KW-0479">Metal-binding</keyword>
<dbReference type="RefSeq" id="WP_269442703.1">
    <property type="nucleotide sequence ID" value="NZ_CP097463.1"/>
</dbReference>
<keyword evidence="1" id="KW-0645">Protease</keyword>
<dbReference type="PANTHER" id="PTHR43270:SF12">
    <property type="entry name" value="SUCCINYL-DIAMINOPIMELATE DESUCCINYLASE"/>
    <property type="match status" value="1"/>
</dbReference>
<name>A0ABY7JYE3_9ACTN</name>
<evidence type="ECO:0000256" key="2">
    <source>
        <dbReference type="ARBA" id="ARBA00022723"/>
    </source>
</evidence>
<dbReference type="InterPro" id="IPR011650">
    <property type="entry name" value="Peptidase_M20_dimer"/>
</dbReference>
<dbReference type="SUPFAM" id="SSF53187">
    <property type="entry name" value="Zn-dependent exopeptidases"/>
    <property type="match status" value="1"/>
</dbReference>
<dbReference type="Pfam" id="PF07687">
    <property type="entry name" value="M20_dimer"/>
    <property type="match status" value="1"/>
</dbReference>
<dbReference type="NCBIfam" id="NF006579">
    <property type="entry name" value="PRK09104.1"/>
    <property type="match status" value="1"/>
</dbReference>
<organism evidence="5 6">
    <name type="scientific">Jatrophihabitans cynanchi</name>
    <dbReference type="NCBI Taxonomy" id="2944128"/>
    <lineage>
        <taxon>Bacteria</taxon>
        <taxon>Bacillati</taxon>
        <taxon>Actinomycetota</taxon>
        <taxon>Actinomycetes</taxon>
        <taxon>Jatrophihabitantales</taxon>
        <taxon>Jatrophihabitantaceae</taxon>
        <taxon>Jatrophihabitans</taxon>
    </lineage>
</organism>
<accession>A0ABY7JYE3</accession>
<feature type="domain" description="Peptidase M20 dimerisation" evidence="4">
    <location>
        <begin position="210"/>
        <end position="368"/>
    </location>
</feature>
<evidence type="ECO:0000313" key="6">
    <source>
        <dbReference type="Proteomes" id="UP001164693"/>
    </source>
</evidence>
<keyword evidence="6" id="KW-1185">Reference proteome</keyword>
<evidence type="ECO:0000259" key="4">
    <source>
        <dbReference type="Pfam" id="PF07687"/>
    </source>
</evidence>
<gene>
    <name evidence="5" type="ORF">M6B22_16750</name>
</gene>
<sequence>MSDERTYVTEHRQDLLDDLDQWLRIPGISAQPEHHPDVHRSAEWFAAAARSTGFTTVEIWPTAGLPTVYAEWPSDTPDAPTVLVYGHHDVQPVDPIELWHTDPFDPTFVGGAPDSEAVAVGGGDLLRARGASDDKGQLLFHLLGLRAHLAATGRSTPAVTLKFLIEGEEESGSPHFEALLAERRARLDCDVVVITDTGMVAADKPSTVTGMRGLVSCTVAFHGPDLDLHSGVFGGAVPNPATAIARLAAALHDADGRVQVPGFYDDVLELSAEERDLFAKVPMDDAEFLAFAQSRALSGEAGYSTLERIGARPTAEVNGIGGGYQGDGGKTIVPSDAFVKLSFRLVAAQDRRKVIAGVEEFVAAQTPEGITAKVDWEGEGVAPCLVPLGTPAYRALTDAISTAFDGLPVLPTREGGSGPEAALQQALGAPLVFLGVGLPDDQIHAPNEKVTVSMLYKGAEAAALLWAGFARLGRDGLRES</sequence>
<dbReference type="EMBL" id="CP097463">
    <property type="protein sequence ID" value="WAX56174.1"/>
    <property type="molecule type" value="Genomic_DNA"/>
</dbReference>
<dbReference type="InterPro" id="IPR002933">
    <property type="entry name" value="Peptidase_M20"/>
</dbReference>
<dbReference type="PANTHER" id="PTHR43270">
    <property type="entry name" value="BETA-ALA-HIS DIPEPTIDASE"/>
    <property type="match status" value="1"/>
</dbReference>
<keyword evidence="3" id="KW-0378">Hydrolase</keyword>
<proteinExistence type="predicted"/>
<dbReference type="Pfam" id="PF01546">
    <property type="entry name" value="Peptidase_M20"/>
    <property type="match status" value="1"/>
</dbReference>
<dbReference type="Proteomes" id="UP001164693">
    <property type="component" value="Chromosome"/>
</dbReference>
<protein>
    <submittedName>
        <fullName evidence="5">M20/M25/M40 family metallo-hydrolase</fullName>
    </submittedName>
</protein>
<evidence type="ECO:0000256" key="1">
    <source>
        <dbReference type="ARBA" id="ARBA00022670"/>
    </source>
</evidence>
<evidence type="ECO:0000313" key="5">
    <source>
        <dbReference type="EMBL" id="WAX56174.1"/>
    </source>
</evidence>
<dbReference type="InterPro" id="IPR051458">
    <property type="entry name" value="Cyt/Met_Dipeptidase"/>
</dbReference>
<reference evidence="5" key="1">
    <citation type="submission" date="2022-05" db="EMBL/GenBank/DDBJ databases">
        <title>Jatrophihabitans sp. SB3-54 whole genome sequence.</title>
        <authorList>
            <person name="Suh M.K."/>
            <person name="Eom M.K."/>
            <person name="Kim J.S."/>
            <person name="Kim H.S."/>
            <person name="Do H.E."/>
            <person name="Shin Y.K."/>
            <person name="Lee J.-S."/>
        </authorList>
    </citation>
    <scope>NUCLEOTIDE SEQUENCE</scope>
    <source>
        <strain evidence="5">SB3-54</strain>
    </source>
</reference>
<dbReference type="Gene3D" id="3.30.70.360">
    <property type="match status" value="1"/>
</dbReference>
<evidence type="ECO:0000256" key="3">
    <source>
        <dbReference type="ARBA" id="ARBA00022801"/>
    </source>
</evidence>
<dbReference type="Gene3D" id="3.40.630.10">
    <property type="entry name" value="Zn peptidases"/>
    <property type="match status" value="1"/>
</dbReference>